<evidence type="ECO:0000256" key="6">
    <source>
        <dbReference type="ARBA" id="ARBA00022723"/>
    </source>
</evidence>
<keyword evidence="10 14" id="KW-0156">Chromatin regulator</keyword>
<comment type="similarity">
    <text evidence="4 14">Belongs to the BRE1 family.</text>
</comment>
<feature type="coiled-coil region" evidence="15">
    <location>
        <begin position="166"/>
        <end position="235"/>
    </location>
</feature>
<keyword evidence="11 14" id="KW-0175">Coiled coil</keyword>
<organism evidence="18 19">
    <name type="scientific">Hanseniaspora valbyensis NRRL Y-1626</name>
    <dbReference type="NCBI Taxonomy" id="766949"/>
    <lineage>
        <taxon>Eukaryota</taxon>
        <taxon>Fungi</taxon>
        <taxon>Dikarya</taxon>
        <taxon>Ascomycota</taxon>
        <taxon>Saccharomycotina</taxon>
        <taxon>Saccharomycetes</taxon>
        <taxon>Saccharomycodales</taxon>
        <taxon>Saccharomycodaceae</taxon>
        <taxon>Hanseniaspora</taxon>
    </lineage>
</organism>
<comment type="subcellular location">
    <subcellularLocation>
        <location evidence="2 14">Nucleus</location>
    </subcellularLocation>
</comment>
<dbReference type="GO" id="GO:0033503">
    <property type="term" value="C:HULC complex"/>
    <property type="evidence" value="ECO:0007669"/>
    <property type="project" value="TreeGrafter"/>
</dbReference>
<dbReference type="PANTHER" id="PTHR23163:SF0">
    <property type="entry name" value="E3 UBIQUITIN-PROTEIN LIGASE BRE1"/>
    <property type="match status" value="1"/>
</dbReference>
<dbReference type="GO" id="GO:0016567">
    <property type="term" value="P:protein ubiquitination"/>
    <property type="evidence" value="ECO:0007669"/>
    <property type="project" value="UniProtKB-UniRule"/>
</dbReference>
<accession>A0A1B7TJD4</accession>
<dbReference type="PANTHER" id="PTHR23163">
    <property type="entry name" value="RING FINGER PROTEIN-RELATED"/>
    <property type="match status" value="1"/>
</dbReference>
<comment type="caution">
    <text evidence="18">The sequence shown here is derived from an EMBL/GenBank/DDBJ whole genome shotgun (WGS) entry which is preliminary data.</text>
</comment>
<feature type="coiled-coil region" evidence="15">
    <location>
        <begin position="478"/>
        <end position="508"/>
    </location>
</feature>
<keyword evidence="5 14" id="KW-0808">Transferase</keyword>
<dbReference type="EMBL" id="LXPE01000002">
    <property type="protein sequence ID" value="OBA28847.1"/>
    <property type="molecule type" value="Genomic_DNA"/>
</dbReference>
<reference evidence="19" key="1">
    <citation type="journal article" date="2016" name="Proc. Natl. Acad. Sci. U.S.A.">
        <title>Comparative genomics of biotechnologically important yeasts.</title>
        <authorList>
            <person name="Riley R."/>
            <person name="Haridas S."/>
            <person name="Wolfe K.H."/>
            <person name="Lopes M.R."/>
            <person name="Hittinger C.T."/>
            <person name="Goeker M."/>
            <person name="Salamov A.A."/>
            <person name="Wisecaver J.H."/>
            <person name="Long T.M."/>
            <person name="Calvey C.H."/>
            <person name="Aerts A.L."/>
            <person name="Barry K.W."/>
            <person name="Choi C."/>
            <person name="Clum A."/>
            <person name="Coughlan A.Y."/>
            <person name="Deshpande S."/>
            <person name="Douglass A.P."/>
            <person name="Hanson S.J."/>
            <person name="Klenk H.-P."/>
            <person name="LaButti K.M."/>
            <person name="Lapidus A."/>
            <person name="Lindquist E.A."/>
            <person name="Lipzen A.M."/>
            <person name="Meier-Kolthoff J.P."/>
            <person name="Ohm R.A."/>
            <person name="Otillar R.P."/>
            <person name="Pangilinan J.L."/>
            <person name="Peng Y."/>
            <person name="Rokas A."/>
            <person name="Rosa C.A."/>
            <person name="Scheuner C."/>
            <person name="Sibirny A.A."/>
            <person name="Slot J.C."/>
            <person name="Stielow J.B."/>
            <person name="Sun H."/>
            <person name="Kurtzman C.P."/>
            <person name="Blackwell M."/>
            <person name="Grigoriev I.V."/>
            <person name="Jeffries T.W."/>
        </authorList>
    </citation>
    <scope>NUCLEOTIDE SEQUENCE [LARGE SCALE GENOMIC DNA]</scope>
    <source>
        <strain evidence="19">NRRL Y-1626</strain>
    </source>
</reference>
<feature type="coiled-coil region" evidence="15">
    <location>
        <begin position="270"/>
        <end position="304"/>
    </location>
</feature>
<evidence type="ECO:0000256" key="8">
    <source>
        <dbReference type="ARBA" id="ARBA00022786"/>
    </source>
</evidence>
<gene>
    <name evidence="18" type="ORF">HANVADRAFT_84281</name>
</gene>
<evidence type="ECO:0000256" key="3">
    <source>
        <dbReference type="ARBA" id="ARBA00004906"/>
    </source>
</evidence>
<dbReference type="InterPro" id="IPR001841">
    <property type="entry name" value="Znf_RING"/>
</dbReference>
<evidence type="ECO:0000256" key="7">
    <source>
        <dbReference type="ARBA" id="ARBA00022771"/>
    </source>
</evidence>
<protein>
    <recommendedName>
        <fullName evidence="14">E3 ubiquitin protein ligase</fullName>
        <ecNumber evidence="14">2.3.2.27</ecNumber>
    </recommendedName>
</protein>
<keyword evidence="6 14" id="KW-0479">Metal-binding</keyword>
<dbReference type="InterPro" id="IPR013083">
    <property type="entry name" value="Znf_RING/FYVE/PHD"/>
</dbReference>
<dbReference type="OrthoDB" id="654191at2759"/>
<comment type="pathway">
    <text evidence="3 14">Protein modification; protein ubiquitination.</text>
</comment>
<feature type="domain" description="RING-type" evidence="17">
    <location>
        <begin position="575"/>
        <end position="614"/>
    </location>
</feature>
<evidence type="ECO:0000256" key="9">
    <source>
        <dbReference type="ARBA" id="ARBA00022833"/>
    </source>
</evidence>
<evidence type="ECO:0000256" key="2">
    <source>
        <dbReference type="ARBA" id="ARBA00004123"/>
    </source>
</evidence>
<keyword evidence="19" id="KW-1185">Reference proteome</keyword>
<proteinExistence type="inferred from homology"/>
<dbReference type="PROSITE" id="PS00518">
    <property type="entry name" value="ZF_RING_1"/>
    <property type="match status" value="1"/>
</dbReference>
<dbReference type="GO" id="GO:0005634">
    <property type="term" value="C:nucleus"/>
    <property type="evidence" value="ECO:0007669"/>
    <property type="project" value="UniProtKB-SubCell"/>
</dbReference>
<keyword evidence="8 14" id="KW-0833">Ubl conjugation pathway</keyword>
<evidence type="ECO:0000256" key="5">
    <source>
        <dbReference type="ARBA" id="ARBA00022679"/>
    </source>
</evidence>
<dbReference type="Proteomes" id="UP000092321">
    <property type="component" value="Unassembled WGS sequence"/>
</dbReference>
<dbReference type="AlphaFoldDB" id="A0A1B7TJD4"/>
<evidence type="ECO:0000256" key="1">
    <source>
        <dbReference type="ARBA" id="ARBA00000900"/>
    </source>
</evidence>
<evidence type="ECO:0000256" key="16">
    <source>
        <dbReference type="SAM" id="MobiDB-lite"/>
    </source>
</evidence>
<sequence>MTELSEKRHLTDDEVGLLDEGHVDKKLKFSKIGEPLTKKDLKLFQKDVLYRNLKEYKRKYLALNETVALNQDVIKLREYYDLLFHELERENSEAVQRVMGKNKNTETVLSKSDFEAQASVSPAPPSVAPEELKPSDIKPEETDAKLTNDIASLRNDINDMNSDIKLNNLQSQLDEVSLKLENSQKNILLKTTELEEINTKFNEQNKAFENEKLESQKLKTELDSYVSQFDKLSEEHKLLLKKLNSLQISNDTGASADIPDKFEETIKHINESLLADLQKLQKNLARIRSERDQLRSDNNLLISQKKGTDIMRDIQNQILSIKEVILNFEKAYGSVTSDNDLLEELKSIELAYNLLATTKLDALNKTILDKQQMEKVLFDFEKLKEKYASMSRLLQDYKVEIEILKKIKIKGDELISDYDIRERISKGKVSNLEKQLELSREVEKFVQLNHNETLSKLNVLNKEICTLKNVVSDKDSLLNKTNQEISNLKTANNNLVNNLSEVNELQSKQDKKHKNLITKLKQASEKISNPELATHVFGNAQISDINLNNNDSSLNGGNSSGLQDQLNNFKQLVYCPLCTLNFKNQMIKNCGHTFCENCIKERLNARMRKCPSCNLPFGSTDVLDIVL</sequence>
<evidence type="ECO:0000256" key="13">
    <source>
        <dbReference type="PROSITE-ProRule" id="PRU00175"/>
    </source>
</evidence>
<dbReference type="EC" id="2.3.2.27" evidence="14"/>
<evidence type="ECO:0000259" key="17">
    <source>
        <dbReference type="PROSITE" id="PS50089"/>
    </source>
</evidence>
<evidence type="ECO:0000256" key="11">
    <source>
        <dbReference type="ARBA" id="ARBA00023054"/>
    </source>
</evidence>
<dbReference type="GO" id="GO:0061630">
    <property type="term" value="F:ubiquitin protein ligase activity"/>
    <property type="evidence" value="ECO:0007669"/>
    <property type="project" value="UniProtKB-EC"/>
</dbReference>
<dbReference type="GO" id="GO:0008270">
    <property type="term" value="F:zinc ion binding"/>
    <property type="evidence" value="ECO:0007669"/>
    <property type="project" value="UniProtKB-KW"/>
</dbReference>
<name>A0A1B7TJD4_9ASCO</name>
<evidence type="ECO:0000313" key="18">
    <source>
        <dbReference type="EMBL" id="OBA28847.1"/>
    </source>
</evidence>
<dbReference type="CDD" id="cd16499">
    <property type="entry name" value="RING-HC_Bre1-like"/>
    <property type="match status" value="1"/>
</dbReference>
<dbReference type="SMART" id="SM00184">
    <property type="entry name" value="RING"/>
    <property type="match status" value="1"/>
</dbReference>
<evidence type="ECO:0000256" key="14">
    <source>
        <dbReference type="RuleBase" id="RU365038"/>
    </source>
</evidence>
<dbReference type="Gene3D" id="3.30.40.10">
    <property type="entry name" value="Zinc/RING finger domain, C3HC4 (zinc finger)"/>
    <property type="match status" value="1"/>
</dbReference>
<keyword evidence="12 14" id="KW-0539">Nucleus</keyword>
<dbReference type="InterPro" id="IPR013956">
    <property type="entry name" value="E3_ubiquit_lig_Bre1"/>
</dbReference>
<feature type="region of interest" description="Disordered" evidence="16">
    <location>
        <begin position="108"/>
        <end position="134"/>
    </location>
</feature>
<keyword evidence="7 13" id="KW-0863">Zinc-finger</keyword>
<evidence type="ECO:0000256" key="15">
    <source>
        <dbReference type="SAM" id="Coils"/>
    </source>
</evidence>
<evidence type="ECO:0000256" key="10">
    <source>
        <dbReference type="ARBA" id="ARBA00022853"/>
    </source>
</evidence>
<dbReference type="UniPathway" id="UPA00143"/>
<evidence type="ECO:0000256" key="4">
    <source>
        <dbReference type="ARBA" id="ARBA00005555"/>
    </source>
</evidence>
<dbReference type="GO" id="GO:0006325">
    <property type="term" value="P:chromatin organization"/>
    <property type="evidence" value="ECO:0007669"/>
    <property type="project" value="UniProtKB-KW"/>
</dbReference>
<comment type="catalytic activity">
    <reaction evidence="1 14">
        <text>S-ubiquitinyl-[E2 ubiquitin-conjugating enzyme]-L-cysteine + [acceptor protein]-L-lysine = [E2 ubiquitin-conjugating enzyme]-L-cysteine + N(6)-ubiquitinyl-[acceptor protein]-L-lysine.</text>
        <dbReference type="EC" id="2.3.2.27"/>
    </reaction>
</comment>
<dbReference type="Pfam" id="PF13923">
    <property type="entry name" value="zf-C3HC4_2"/>
    <property type="match status" value="1"/>
</dbReference>
<evidence type="ECO:0000256" key="12">
    <source>
        <dbReference type="ARBA" id="ARBA00023242"/>
    </source>
</evidence>
<dbReference type="InterPro" id="IPR017907">
    <property type="entry name" value="Znf_RING_CS"/>
</dbReference>
<dbReference type="SUPFAM" id="SSF57850">
    <property type="entry name" value="RING/U-box"/>
    <property type="match status" value="1"/>
</dbReference>
<dbReference type="PROSITE" id="PS50089">
    <property type="entry name" value="ZF_RING_2"/>
    <property type="match status" value="1"/>
</dbReference>
<keyword evidence="9 14" id="KW-0862">Zinc</keyword>
<evidence type="ECO:0000313" key="19">
    <source>
        <dbReference type="Proteomes" id="UP000092321"/>
    </source>
</evidence>